<reference evidence="2" key="1">
    <citation type="submission" date="2020-06" db="EMBL/GenBank/DDBJ databases">
        <title>Draft genome sequences of strains closely related to Aspergillus parafelis and Aspergillus hiratsukae.</title>
        <authorList>
            <person name="Dos Santos R.A.C."/>
            <person name="Rivero-Menendez O."/>
            <person name="Steenwyk J.L."/>
            <person name="Mead M.E."/>
            <person name="Goldman G.H."/>
            <person name="Alastruey-Izquierdo A."/>
            <person name="Rokas A."/>
        </authorList>
    </citation>
    <scope>NUCLEOTIDE SEQUENCE</scope>
    <source>
        <strain evidence="2">CNM-CM5793</strain>
        <strain evidence="3">CNM-CM6106</strain>
    </source>
</reference>
<dbReference type="Proteomes" id="UP000630445">
    <property type="component" value="Unassembled WGS sequence"/>
</dbReference>
<dbReference type="AlphaFoldDB" id="A0A8H6P1D6"/>
<keyword evidence="1" id="KW-0732">Signal</keyword>
<dbReference type="Proteomes" id="UP000662466">
    <property type="component" value="Unassembled WGS sequence"/>
</dbReference>
<sequence>MKTFQLVTLSLVGALVASASPAPAPAQLEKRGAISVRTWSGSGCSGSSATVIKSGFGTMCAGPKPGSSFEVLTADSGCTVTTWSGIDCRGSSAVFANPATGCTSIPFGSVSITC</sequence>
<proteinExistence type="predicted"/>
<accession>A0A8H6P1D6</accession>
<organism evidence="2 4">
    <name type="scientific">Aspergillus hiratsukae</name>
    <dbReference type="NCBI Taxonomy" id="1194566"/>
    <lineage>
        <taxon>Eukaryota</taxon>
        <taxon>Fungi</taxon>
        <taxon>Dikarya</taxon>
        <taxon>Ascomycota</taxon>
        <taxon>Pezizomycotina</taxon>
        <taxon>Eurotiomycetes</taxon>
        <taxon>Eurotiomycetidae</taxon>
        <taxon>Eurotiales</taxon>
        <taxon>Aspergillaceae</taxon>
        <taxon>Aspergillus</taxon>
        <taxon>Aspergillus subgen. Fumigati</taxon>
    </lineage>
</organism>
<evidence type="ECO:0000313" key="2">
    <source>
        <dbReference type="EMBL" id="KAF7114469.1"/>
    </source>
</evidence>
<feature type="chain" id="PRO_5035140774" evidence="1">
    <location>
        <begin position="20"/>
        <end position="114"/>
    </location>
</feature>
<comment type="caution">
    <text evidence="2">The sequence shown here is derived from an EMBL/GenBank/DDBJ whole genome shotgun (WGS) entry which is preliminary data.</text>
</comment>
<dbReference type="EMBL" id="JACBAF010002294">
    <property type="protein sequence ID" value="KAF7157961.1"/>
    <property type="molecule type" value="Genomic_DNA"/>
</dbReference>
<protein>
    <submittedName>
        <fullName evidence="2">Uncharacterized protein</fullName>
    </submittedName>
</protein>
<gene>
    <name evidence="2" type="ORF">CNMCM5793_008773</name>
    <name evidence="3" type="ORF">CNMCM6106_004250</name>
</gene>
<dbReference type="EMBL" id="JACBAD010002124">
    <property type="protein sequence ID" value="KAF7114469.1"/>
    <property type="molecule type" value="Genomic_DNA"/>
</dbReference>
<evidence type="ECO:0000256" key="1">
    <source>
        <dbReference type="SAM" id="SignalP"/>
    </source>
</evidence>
<keyword evidence="4" id="KW-1185">Reference proteome</keyword>
<feature type="signal peptide" evidence="1">
    <location>
        <begin position="1"/>
        <end position="19"/>
    </location>
</feature>
<name>A0A8H6P1D6_9EURO</name>
<evidence type="ECO:0000313" key="4">
    <source>
        <dbReference type="Proteomes" id="UP000630445"/>
    </source>
</evidence>
<evidence type="ECO:0000313" key="3">
    <source>
        <dbReference type="EMBL" id="KAF7157961.1"/>
    </source>
</evidence>
<dbReference type="OrthoDB" id="4817121at2759"/>